<keyword evidence="2" id="KW-0812">Transmembrane</keyword>
<dbReference type="RefSeq" id="WP_023361621.1">
    <property type="nucleotide sequence ID" value="NC_022657.1"/>
</dbReference>
<dbReference type="EMBL" id="CP006272">
    <property type="protein sequence ID" value="AGZ41546.1"/>
    <property type="molecule type" value="Genomic_DNA"/>
</dbReference>
<feature type="region of interest" description="Disordered" evidence="1">
    <location>
        <begin position="574"/>
        <end position="629"/>
    </location>
</feature>
<evidence type="ECO:0000256" key="2">
    <source>
        <dbReference type="SAM" id="Phobius"/>
    </source>
</evidence>
<dbReference type="PATRIC" id="fig|1246995.3.peg.3310"/>
<evidence type="ECO:0000256" key="1">
    <source>
        <dbReference type="SAM" id="MobiDB-lite"/>
    </source>
</evidence>
<dbReference type="STRING" id="1246995.AFR_16320"/>
<protein>
    <submittedName>
        <fullName evidence="3">Uncharacterized protein</fullName>
    </submittedName>
</protein>
<sequence>MTEMIVVRWADLAGTGFSRHEPKSAPPAYWAVAERLLRSDLSQPPEAFLTTIPHPIWTLRHLDVEGRGHWCFAVQGRKGPFGVAGGCRFGFVPDEVLPAEAWELGREQVAPEDSAVAPQAPSDLIEGVLGGVCRRQSRLPVGNDPATAAAVIGAALRVVPTRIARQWTWSTCLLFRPEAADRWVIAGLWPPEFEHSDRVMAGRMAQHFRTPAPRPSDLHHEQDGELLARCLPDLARYAQAGIALDPALLLTAEDMRPVLDHVARNELPITVHDLPAAFFWPNGLKRLRDDPRVLHEWVELDWRAARRGLTIQNDPKVRTELFEALLELQDTTSENVLGFPTPSEPPDPVLADLLAAMLLKGARQAKDRARYLEELTEPGGPLADVRDLRALHTWFQEKLSLSPRTFGRLYPPRPDAVVAMINEAGTLTEDAKAELKRSEDRLQIVSEAASRLTAMDAGEAAHLIDFLVPKRRPELSAARRDQVARLTTILVSRAASPADWLADLLTKLSHLNRGDLQVPVTHGGLAALQARGVTTLWNHPELHAIVEGIPVTDDMPAEVRALMVQAQQEQVPVGEVRQRVTHSRGPARLREDLSPSAEFPESRAAIYRSSPDTDDDEVPLTSRHGDPESRPFLRRRSFAVAVGATLILVAAGILLALRDDKPVAHNAVAASQAPSRVEPVTDARPTGVTLRTLKPPLNPQDPSERHRQFILDKLGTDLEQRRLVIAVVLTGQTAPGAALGEGEEQASLIAASLRPVFPENPPIRVREAQAEPGTVPGTVIATVILMDP</sequence>
<dbReference type="OrthoDB" id="3293807at2"/>
<keyword evidence="2" id="KW-0472">Membrane</keyword>
<name>U5W0Y3_9ACTN</name>
<keyword evidence="4" id="KW-1185">Reference proteome</keyword>
<accession>U5W0Y3</accession>
<dbReference type="KEGG" id="afs:AFR_16320"/>
<dbReference type="HOGENOM" id="CLU_355893_0_0_11"/>
<dbReference type="eggNOG" id="ENOG5031VAU">
    <property type="taxonomic scope" value="Bacteria"/>
</dbReference>
<dbReference type="Proteomes" id="UP000017746">
    <property type="component" value="Chromosome"/>
</dbReference>
<evidence type="ECO:0000313" key="3">
    <source>
        <dbReference type="EMBL" id="AGZ41546.1"/>
    </source>
</evidence>
<organism evidence="3 4">
    <name type="scientific">Actinoplanes friuliensis DSM 7358</name>
    <dbReference type="NCBI Taxonomy" id="1246995"/>
    <lineage>
        <taxon>Bacteria</taxon>
        <taxon>Bacillati</taxon>
        <taxon>Actinomycetota</taxon>
        <taxon>Actinomycetes</taxon>
        <taxon>Micromonosporales</taxon>
        <taxon>Micromonosporaceae</taxon>
        <taxon>Actinoplanes</taxon>
    </lineage>
</organism>
<keyword evidence="2" id="KW-1133">Transmembrane helix</keyword>
<proteinExistence type="predicted"/>
<reference evidence="3 4" key="1">
    <citation type="journal article" date="2014" name="J. Biotechnol.">
        <title>Complete genome sequence of the actinobacterium Actinoplanes friuliensis HAG 010964, producer of the lipopeptide antibiotic friulimycin.</title>
        <authorList>
            <person name="Ruckert C."/>
            <person name="Szczepanowski R."/>
            <person name="Albersmeier A."/>
            <person name="Goesmann A."/>
            <person name="Fischer N."/>
            <person name="Steinkamper A."/>
            <person name="Puhler A."/>
            <person name="Biener R."/>
            <person name="Schwartz D."/>
            <person name="Kalinowski J."/>
        </authorList>
    </citation>
    <scope>NUCLEOTIDE SEQUENCE [LARGE SCALE GENOMIC DNA]</scope>
    <source>
        <strain evidence="3 4">DSM 7358</strain>
    </source>
</reference>
<gene>
    <name evidence="3" type="ORF">AFR_16320</name>
</gene>
<evidence type="ECO:0000313" key="4">
    <source>
        <dbReference type="Proteomes" id="UP000017746"/>
    </source>
</evidence>
<feature type="transmembrane region" description="Helical" evidence="2">
    <location>
        <begin position="638"/>
        <end position="657"/>
    </location>
</feature>
<dbReference type="AlphaFoldDB" id="U5W0Y3"/>